<keyword evidence="8" id="KW-1185">Reference proteome</keyword>
<sequence>MFTGIIFIAFLLRSKMGRIILAILVAVFSVPIYFLFLRSSPPLPPVDLDEWWSTALSKSKQDDTIKPFKVEFSEVMIKDLKERLRDRHPLAPPLEGVAFEYGFNSKHLEGILKYWADEYPFSEREKLFNKYPNYKTNIQGLNIHFIRVTPQVPKGVELVPLLLLHGWPGSVREFFEAIPHLTSVSKDRNFALELIIPSLPGYGFSSAAVRPGLGADKMAVVFRNLMNRLGFKKYYIQGGDWGGLITSIMAIQFPEEVLGLHTNMPFLMSPALTFFSVLGSIYPPLVVGSKTRDRMYPLSKVYSNLLEETGYMHIQSTKPDTVGVALSDSPAGLAAYILEKFSSWTRMEHRSKPDGGLNFRFTNDQLIDNLMMYWTSNSATTSMRLYAETFNTRYFKLNYNEIPIKVPTCMIQAKHELAYVPTWLLKTKYVNLINETVLDDGGHFLAFELPKIFSEDVLKSIESFREWHRNNNEKTEL</sequence>
<reference evidence="7 8" key="1">
    <citation type="journal article" date="2011" name="Cell">
        <title>The monarch butterfly genome yields insights into long-distance migration.</title>
        <authorList>
            <person name="Zhan S."/>
            <person name="Merlin C."/>
            <person name="Boore J.L."/>
            <person name="Reppert S.M."/>
        </authorList>
    </citation>
    <scope>NUCLEOTIDE SEQUENCE [LARGE SCALE GENOMIC DNA]</scope>
    <source>
        <strain evidence="7">F-2</strain>
    </source>
</reference>
<comment type="subcellular location">
    <subcellularLocation>
        <location evidence="6">Endoplasmic reticulum membrane</location>
    </subcellularLocation>
    <subcellularLocation>
        <location evidence="2">Microsome membrane</location>
        <topology evidence="2">Single-pass membrane protein</topology>
    </subcellularLocation>
</comment>
<evidence type="ECO:0000256" key="6">
    <source>
        <dbReference type="PIRNR" id="PIRNR001112"/>
    </source>
</evidence>
<dbReference type="Pfam" id="PF06441">
    <property type="entry name" value="EHN"/>
    <property type="match status" value="1"/>
</dbReference>
<evidence type="ECO:0000256" key="2">
    <source>
        <dbReference type="ARBA" id="ARBA00004111"/>
    </source>
</evidence>
<keyword evidence="4 6" id="KW-0058">Aromatic hydrocarbons catabolism</keyword>
<gene>
    <name evidence="7" type="ORF">KGM_214825</name>
</gene>
<dbReference type="PANTHER" id="PTHR21661:SF35">
    <property type="entry name" value="EPOXIDE HYDROLASE"/>
    <property type="match status" value="1"/>
</dbReference>
<comment type="catalytic activity">
    <reaction evidence="1 6">
        <text>1-(4-methoxyphenyl)-N-methyl-N-[(3-methyloxetan-3-yl)methyl]methanamine + H2O = 2-{[(4-methoxybenzyl)(methyl)amino]methyl}-2-methylpropane-1,3-diol</text>
        <dbReference type="Rhea" id="RHEA:55764"/>
        <dbReference type="ChEBI" id="CHEBI:15377"/>
        <dbReference type="ChEBI" id="CHEBI:139161"/>
        <dbReference type="ChEBI" id="CHEBI:139164"/>
        <dbReference type="EC" id="3.3.2.9"/>
    </reaction>
</comment>
<dbReference type="PRINTS" id="PR00412">
    <property type="entry name" value="EPOXHYDRLASE"/>
</dbReference>
<dbReference type="Gene3D" id="3.40.50.1820">
    <property type="entry name" value="alpha/beta hydrolase"/>
    <property type="match status" value="1"/>
</dbReference>
<dbReference type="GO" id="GO:0097176">
    <property type="term" value="P:epoxide metabolic process"/>
    <property type="evidence" value="ECO:0007669"/>
    <property type="project" value="TreeGrafter"/>
</dbReference>
<keyword evidence="6" id="KW-0256">Endoplasmic reticulum</keyword>
<evidence type="ECO:0000256" key="5">
    <source>
        <dbReference type="ARBA" id="ARBA00022801"/>
    </source>
</evidence>
<dbReference type="KEGG" id="dpl:KGM_214825"/>
<dbReference type="SUPFAM" id="SSF53474">
    <property type="entry name" value="alpha/beta-Hydrolases"/>
    <property type="match status" value="1"/>
</dbReference>
<dbReference type="Proteomes" id="UP000007151">
    <property type="component" value="Unassembled WGS sequence"/>
</dbReference>
<dbReference type="PIRSF" id="PIRSF001112">
    <property type="entry name" value="Epoxide_hydrolase"/>
    <property type="match status" value="1"/>
</dbReference>
<dbReference type="InterPro" id="IPR029058">
    <property type="entry name" value="AB_hydrolase_fold"/>
</dbReference>
<accession>A0A212F9W9</accession>
<dbReference type="InterPro" id="IPR010497">
    <property type="entry name" value="Epoxide_hydro_N"/>
</dbReference>
<keyword evidence="5 6" id="KW-0378">Hydrolase</keyword>
<dbReference type="FunCoup" id="A0A212F9W9">
    <property type="interactions" value="201"/>
</dbReference>
<protein>
    <recommendedName>
        <fullName evidence="6">Epoxide hydrolase</fullName>
        <ecNumber evidence="6">3.3.2.9</ecNumber>
    </recommendedName>
</protein>
<dbReference type="InterPro" id="IPR016292">
    <property type="entry name" value="Epoxide_hydrolase"/>
</dbReference>
<evidence type="ECO:0000256" key="3">
    <source>
        <dbReference type="ARBA" id="ARBA00010088"/>
    </source>
</evidence>
<comment type="similarity">
    <text evidence="3 6">Belongs to the peptidase S33 family.</text>
</comment>
<proteinExistence type="inferred from homology"/>
<comment type="function">
    <text evidence="6">Catalyzes juvenile hormone hydrolysis.</text>
</comment>
<dbReference type="STRING" id="278856.A0A212F9W9"/>
<evidence type="ECO:0000313" key="8">
    <source>
        <dbReference type="Proteomes" id="UP000007151"/>
    </source>
</evidence>
<dbReference type="EMBL" id="AGBW02009550">
    <property type="protein sequence ID" value="OWR50536.1"/>
    <property type="molecule type" value="Genomic_DNA"/>
</dbReference>
<dbReference type="eggNOG" id="KOG2565">
    <property type="taxonomic scope" value="Eukaryota"/>
</dbReference>
<evidence type="ECO:0000256" key="4">
    <source>
        <dbReference type="ARBA" id="ARBA00022797"/>
    </source>
</evidence>
<dbReference type="EC" id="3.3.2.9" evidence="6"/>
<dbReference type="AlphaFoldDB" id="A0A212F9W9"/>
<dbReference type="PANTHER" id="PTHR21661">
    <property type="entry name" value="EPOXIDE HYDROLASE 1-RELATED"/>
    <property type="match status" value="1"/>
</dbReference>
<comment type="catalytic activity">
    <reaction evidence="6">
        <text>cis-stilbene oxide + H2O = (1R,2R)-hydrobenzoin</text>
        <dbReference type="Rhea" id="RHEA:23900"/>
        <dbReference type="ChEBI" id="CHEBI:15377"/>
        <dbReference type="ChEBI" id="CHEBI:50004"/>
        <dbReference type="ChEBI" id="CHEBI:50014"/>
        <dbReference type="EC" id="3.3.2.9"/>
    </reaction>
</comment>
<evidence type="ECO:0000256" key="1">
    <source>
        <dbReference type="ARBA" id="ARBA00000221"/>
    </source>
</evidence>
<dbReference type="InterPro" id="IPR000639">
    <property type="entry name" value="Epox_hydrolase-like"/>
</dbReference>
<name>A0A212F9W9_DANPL</name>
<comment type="caution">
    <text evidence="7">The sequence shown here is derived from an EMBL/GenBank/DDBJ whole genome shotgun (WGS) entry which is preliminary data.</text>
</comment>
<organism evidence="7 8">
    <name type="scientific">Danaus plexippus plexippus</name>
    <dbReference type="NCBI Taxonomy" id="278856"/>
    <lineage>
        <taxon>Eukaryota</taxon>
        <taxon>Metazoa</taxon>
        <taxon>Ecdysozoa</taxon>
        <taxon>Arthropoda</taxon>
        <taxon>Hexapoda</taxon>
        <taxon>Insecta</taxon>
        <taxon>Pterygota</taxon>
        <taxon>Neoptera</taxon>
        <taxon>Endopterygota</taxon>
        <taxon>Lepidoptera</taxon>
        <taxon>Glossata</taxon>
        <taxon>Ditrysia</taxon>
        <taxon>Papilionoidea</taxon>
        <taxon>Nymphalidae</taxon>
        <taxon>Danainae</taxon>
        <taxon>Danaini</taxon>
        <taxon>Danaina</taxon>
        <taxon>Danaus</taxon>
        <taxon>Danaus</taxon>
    </lineage>
</organism>
<keyword evidence="6" id="KW-0472">Membrane</keyword>
<dbReference type="OrthoDB" id="7130006at2759"/>
<dbReference type="GO" id="GO:0033961">
    <property type="term" value="F:cis-stilbene-oxide hydrolase activity"/>
    <property type="evidence" value="ECO:0007669"/>
    <property type="project" value="UniProtKB-UniRule"/>
</dbReference>
<dbReference type="GO" id="GO:0005789">
    <property type="term" value="C:endoplasmic reticulum membrane"/>
    <property type="evidence" value="ECO:0007669"/>
    <property type="project" value="UniProtKB-SubCell"/>
</dbReference>
<evidence type="ECO:0000313" key="7">
    <source>
        <dbReference type="EMBL" id="OWR50536.1"/>
    </source>
</evidence>